<feature type="signal peptide" evidence="1">
    <location>
        <begin position="1"/>
        <end position="23"/>
    </location>
</feature>
<dbReference type="PROSITE" id="PS51257">
    <property type="entry name" value="PROKAR_LIPOPROTEIN"/>
    <property type="match status" value="1"/>
</dbReference>
<comment type="caution">
    <text evidence="2">The sequence shown here is derived from an EMBL/GenBank/DDBJ whole genome shotgun (WGS) entry which is preliminary data.</text>
</comment>
<feature type="chain" id="PRO_5042541072" description="Lipoprotein" evidence="1">
    <location>
        <begin position="24"/>
        <end position="62"/>
    </location>
</feature>
<evidence type="ECO:0000313" key="3">
    <source>
        <dbReference type="Proteomes" id="UP001255601"/>
    </source>
</evidence>
<dbReference type="AlphaFoldDB" id="A0AAJ2EQD2"/>
<protein>
    <recommendedName>
        <fullName evidence="4">Lipoprotein</fullName>
    </recommendedName>
</protein>
<evidence type="ECO:0008006" key="4">
    <source>
        <dbReference type="Google" id="ProtNLM"/>
    </source>
</evidence>
<dbReference type="RefSeq" id="WP_309769554.1">
    <property type="nucleotide sequence ID" value="NZ_JAVIZC010000001.1"/>
</dbReference>
<dbReference type="Proteomes" id="UP001255601">
    <property type="component" value="Unassembled WGS sequence"/>
</dbReference>
<organism evidence="2 3">
    <name type="scientific">Agrobacterium larrymoorei</name>
    <dbReference type="NCBI Taxonomy" id="160699"/>
    <lineage>
        <taxon>Bacteria</taxon>
        <taxon>Pseudomonadati</taxon>
        <taxon>Pseudomonadota</taxon>
        <taxon>Alphaproteobacteria</taxon>
        <taxon>Hyphomicrobiales</taxon>
        <taxon>Rhizobiaceae</taxon>
        <taxon>Rhizobium/Agrobacterium group</taxon>
        <taxon>Agrobacterium</taxon>
    </lineage>
</organism>
<reference evidence="2" key="1">
    <citation type="submission" date="2023-08" db="EMBL/GenBank/DDBJ databases">
        <title>Functional and genomic diversity of the sorghum phyllosphere microbiome.</title>
        <authorList>
            <person name="Shade A."/>
        </authorList>
    </citation>
    <scope>NUCLEOTIDE SEQUENCE</scope>
    <source>
        <strain evidence="2">SORGH_AS_0974</strain>
    </source>
</reference>
<gene>
    <name evidence="2" type="ORF">QE369_000672</name>
</gene>
<accession>A0AAJ2EQD2</accession>
<evidence type="ECO:0000313" key="2">
    <source>
        <dbReference type="EMBL" id="MDR6100494.1"/>
    </source>
</evidence>
<keyword evidence="1" id="KW-0732">Signal</keyword>
<evidence type="ECO:0000256" key="1">
    <source>
        <dbReference type="SAM" id="SignalP"/>
    </source>
</evidence>
<name>A0AAJ2EQD2_9HYPH</name>
<proteinExistence type="predicted"/>
<sequence>MWRTLFIVLLSVLLLTASGCAGHKELKAPCGADETAFVPSSSAYAASTPCGPLIRQSGVSVF</sequence>
<dbReference type="EMBL" id="JAVIZC010000001">
    <property type="protein sequence ID" value="MDR6100494.1"/>
    <property type="molecule type" value="Genomic_DNA"/>
</dbReference>